<evidence type="ECO:0000256" key="1">
    <source>
        <dbReference type="ARBA" id="ARBA00002530"/>
    </source>
</evidence>
<dbReference type="InterPro" id="IPR052181">
    <property type="entry name" value="5hmC_binding"/>
</dbReference>
<dbReference type="InterPro" id="IPR015947">
    <property type="entry name" value="PUA-like_sf"/>
</dbReference>
<dbReference type="EMBL" id="JAIZAY010000019">
    <property type="protein sequence ID" value="KAJ8023904.1"/>
    <property type="molecule type" value="Genomic_DNA"/>
</dbReference>
<dbReference type="InterPro" id="IPR047197">
    <property type="entry name" value="THYN1-like_EVE"/>
</dbReference>
<reference evidence="8" key="1">
    <citation type="submission" date="2021-10" db="EMBL/GenBank/DDBJ databases">
        <title>Tropical sea cucumber genome reveals ecological adaptation and Cuvierian tubules defense mechanism.</title>
        <authorList>
            <person name="Chen T."/>
        </authorList>
    </citation>
    <scope>NUCLEOTIDE SEQUENCE</scope>
    <source>
        <strain evidence="8">Nanhai2018</strain>
        <tissue evidence="8">Muscle</tissue>
    </source>
</reference>
<organism evidence="8 9">
    <name type="scientific">Holothuria leucospilota</name>
    <name type="common">Black long sea cucumber</name>
    <name type="synonym">Mertensiothuria leucospilota</name>
    <dbReference type="NCBI Taxonomy" id="206669"/>
    <lineage>
        <taxon>Eukaryota</taxon>
        <taxon>Metazoa</taxon>
        <taxon>Echinodermata</taxon>
        <taxon>Eleutherozoa</taxon>
        <taxon>Echinozoa</taxon>
        <taxon>Holothuroidea</taxon>
        <taxon>Aspidochirotacea</taxon>
        <taxon>Aspidochirotida</taxon>
        <taxon>Holothuriidae</taxon>
        <taxon>Holothuria</taxon>
    </lineage>
</organism>
<dbReference type="AlphaFoldDB" id="A0A9Q0YK71"/>
<dbReference type="InterPro" id="IPR002740">
    <property type="entry name" value="EVE_domain"/>
</dbReference>
<feature type="region of interest" description="Disordered" evidence="6">
    <location>
        <begin position="1"/>
        <end position="23"/>
    </location>
</feature>
<dbReference type="CDD" id="cd21133">
    <property type="entry name" value="EVE"/>
    <property type="match status" value="1"/>
</dbReference>
<keyword evidence="4" id="KW-0597">Phosphoprotein</keyword>
<keyword evidence="5" id="KW-0539">Nucleus</keyword>
<comment type="subcellular location">
    <subcellularLocation>
        <location evidence="2">Nucleus</location>
    </subcellularLocation>
</comment>
<name>A0A9Q0YK71_HOLLE</name>
<gene>
    <name evidence="8" type="ORF">HOLleu_36476</name>
</gene>
<evidence type="ECO:0000313" key="8">
    <source>
        <dbReference type="EMBL" id="KAJ8023904.1"/>
    </source>
</evidence>
<dbReference type="Gene3D" id="3.10.590.10">
    <property type="entry name" value="ph1033 like domains"/>
    <property type="match status" value="1"/>
</dbReference>
<evidence type="ECO:0000256" key="5">
    <source>
        <dbReference type="ARBA" id="ARBA00023242"/>
    </source>
</evidence>
<feature type="domain" description="EVE" evidence="7">
    <location>
        <begin position="29"/>
        <end position="192"/>
    </location>
</feature>
<dbReference type="SUPFAM" id="SSF88697">
    <property type="entry name" value="PUA domain-like"/>
    <property type="match status" value="1"/>
</dbReference>
<dbReference type="FunFam" id="3.10.590.10:FF:000003">
    <property type="entry name" value="Thymocyte nuclear protein 1"/>
    <property type="match status" value="1"/>
</dbReference>
<evidence type="ECO:0000256" key="4">
    <source>
        <dbReference type="ARBA" id="ARBA00022553"/>
    </source>
</evidence>
<evidence type="ECO:0000259" key="7">
    <source>
        <dbReference type="Pfam" id="PF01878"/>
    </source>
</evidence>
<dbReference type="PANTHER" id="PTHR14087">
    <property type="entry name" value="THYMOCYTE NUCLEAR PROTEIN 1"/>
    <property type="match status" value="1"/>
</dbReference>
<dbReference type="OrthoDB" id="41445at2759"/>
<evidence type="ECO:0000256" key="2">
    <source>
        <dbReference type="ARBA" id="ARBA00004123"/>
    </source>
</evidence>
<dbReference type="PANTHER" id="PTHR14087:SF7">
    <property type="entry name" value="THYMOCYTE NUCLEAR PROTEIN 1"/>
    <property type="match status" value="1"/>
</dbReference>
<accession>A0A9Q0YK71</accession>
<evidence type="ECO:0000256" key="3">
    <source>
        <dbReference type="ARBA" id="ARBA00014654"/>
    </source>
</evidence>
<comment type="function">
    <text evidence="1">Specifically binds 5-hydroxymethylcytosine (5hmC), suggesting that it acts as a specific reader of 5hmC.</text>
</comment>
<sequence>MAPKRKVKTKEVSPKKKRTAPAASQVFTRWLMKSEPESRLQNGVEMKFSFDDLKKEPDQTTCWDGVRNYQARNFMRDQMKVGQSAFFYHSNCKDPGIVGLIEIMREGYVDHTQFDKKDPHFDPSCTKDNPKWMMVDVKYVRKLKRFISLKELKTLHLEHKESGGPLRSLALFTRARLSVQPLTTEEFDFILSLEDKDPEEQ</sequence>
<dbReference type="Proteomes" id="UP001152320">
    <property type="component" value="Chromosome 19"/>
</dbReference>
<comment type="caution">
    <text evidence="8">The sequence shown here is derived from an EMBL/GenBank/DDBJ whole genome shotgun (WGS) entry which is preliminary data.</text>
</comment>
<keyword evidence="9" id="KW-1185">Reference proteome</keyword>
<protein>
    <recommendedName>
        <fullName evidence="3">Thymocyte nuclear protein 1</fullName>
    </recommendedName>
</protein>
<dbReference type="Pfam" id="PF01878">
    <property type="entry name" value="EVE"/>
    <property type="match status" value="1"/>
</dbReference>
<evidence type="ECO:0000256" key="6">
    <source>
        <dbReference type="SAM" id="MobiDB-lite"/>
    </source>
</evidence>
<evidence type="ECO:0000313" key="9">
    <source>
        <dbReference type="Proteomes" id="UP001152320"/>
    </source>
</evidence>
<dbReference type="GO" id="GO:0005634">
    <property type="term" value="C:nucleus"/>
    <property type="evidence" value="ECO:0007669"/>
    <property type="project" value="UniProtKB-SubCell"/>
</dbReference>
<proteinExistence type="predicted"/>